<evidence type="ECO:0008006" key="4">
    <source>
        <dbReference type="Google" id="ProtNLM"/>
    </source>
</evidence>
<dbReference type="AlphaFoldDB" id="A0A9W9ZN59"/>
<dbReference type="Proteomes" id="UP001163046">
    <property type="component" value="Unassembled WGS sequence"/>
</dbReference>
<protein>
    <recommendedName>
        <fullName evidence="4">Secreted protein</fullName>
    </recommendedName>
</protein>
<dbReference type="EMBL" id="MU825887">
    <property type="protein sequence ID" value="KAJ7384455.1"/>
    <property type="molecule type" value="Genomic_DNA"/>
</dbReference>
<organism evidence="2 3">
    <name type="scientific">Desmophyllum pertusum</name>
    <dbReference type="NCBI Taxonomy" id="174260"/>
    <lineage>
        <taxon>Eukaryota</taxon>
        <taxon>Metazoa</taxon>
        <taxon>Cnidaria</taxon>
        <taxon>Anthozoa</taxon>
        <taxon>Hexacorallia</taxon>
        <taxon>Scleractinia</taxon>
        <taxon>Caryophylliina</taxon>
        <taxon>Caryophylliidae</taxon>
        <taxon>Desmophyllum</taxon>
    </lineage>
</organism>
<evidence type="ECO:0000313" key="2">
    <source>
        <dbReference type="EMBL" id="KAJ7384455.1"/>
    </source>
</evidence>
<comment type="caution">
    <text evidence="2">The sequence shown here is derived from an EMBL/GenBank/DDBJ whole genome shotgun (WGS) entry which is preliminary data.</text>
</comment>
<accession>A0A9W9ZN59</accession>
<keyword evidence="1" id="KW-0732">Signal</keyword>
<gene>
    <name evidence="2" type="ORF">OS493_021870</name>
</gene>
<proteinExistence type="predicted"/>
<evidence type="ECO:0000256" key="1">
    <source>
        <dbReference type="SAM" id="SignalP"/>
    </source>
</evidence>
<name>A0A9W9ZN59_9CNID</name>
<feature type="chain" id="PRO_5040985314" description="Secreted protein" evidence="1">
    <location>
        <begin position="19"/>
        <end position="154"/>
    </location>
</feature>
<reference evidence="2" key="1">
    <citation type="submission" date="2023-01" db="EMBL/GenBank/DDBJ databases">
        <title>Genome assembly of the deep-sea coral Lophelia pertusa.</title>
        <authorList>
            <person name="Herrera S."/>
            <person name="Cordes E."/>
        </authorList>
    </citation>
    <scope>NUCLEOTIDE SEQUENCE</scope>
    <source>
        <strain evidence="2">USNM1676648</strain>
        <tissue evidence="2">Polyp</tissue>
    </source>
</reference>
<feature type="signal peptide" evidence="1">
    <location>
        <begin position="1"/>
        <end position="18"/>
    </location>
</feature>
<keyword evidence="3" id="KW-1185">Reference proteome</keyword>
<sequence>MKIFATIVLLHLLNIVTPLPVDKDGQQKQHFPYHDNGANQAGNAIKAENALHGDDSSSDQSLLSKHVRVARGTHGCVNTNVDRVVVTCGGKLITTLPVRKEVTHVITAMPGPLCEAIKVWCADTGKIWSQVANVNRSRHCQEPMTLYIPNINCN</sequence>
<evidence type="ECO:0000313" key="3">
    <source>
        <dbReference type="Proteomes" id="UP001163046"/>
    </source>
</evidence>